<accession>A0A7S4EPD5</accession>
<protein>
    <recommendedName>
        <fullName evidence="2">LysM domain-containing protein</fullName>
    </recommendedName>
</protein>
<evidence type="ECO:0000313" key="1">
    <source>
        <dbReference type="EMBL" id="CAE0726323.1"/>
    </source>
</evidence>
<sequence length="194" mass="21313">MSGGVTLPWRMQKLKVGAPTLSYDNIKKPLKCPKGKRWNYDALNKEWSLVDAEKQPTPSPPAVLASVVTEDTTGLGNIHIDGPAPSAFLTHHIEASDTFQGICLRYKITPLDLHRANSGFTGENLHLCPNPLKIPRPEPTATVVEGESGLSHNELVSILLRRCSGMARNEAKAYLMLSDWDLNEALKDAKEDGF</sequence>
<dbReference type="EMBL" id="HBIX01028262">
    <property type="protein sequence ID" value="CAE0726323.1"/>
    <property type="molecule type" value="Transcribed_RNA"/>
</dbReference>
<proteinExistence type="predicted"/>
<name>A0A7S4EPD5_9STRA</name>
<gene>
    <name evidence="1" type="ORF">PAUS00366_LOCUS19080</name>
</gene>
<evidence type="ECO:0008006" key="2">
    <source>
        <dbReference type="Google" id="ProtNLM"/>
    </source>
</evidence>
<organism evidence="1">
    <name type="scientific">Pseudo-nitzschia australis</name>
    <dbReference type="NCBI Taxonomy" id="44445"/>
    <lineage>
        <taxon>Eukaryota</taxon>
        <taxon>Sar</taxon>
        <taxon>Stramenopiles</taxon>
        <taxon>Ochrophyta</taxon>
        <taxon>Bacillariophyta</taxon>
        <taxon>Bacillariophyceae</taxon>
        <taxon>Bacillariophycidae</taxon>
        <taxon>Bacillariales</taxon>
        <taxon>Bacillariaceae</taxon>
        <taxon>Pseudo-nitzschia</taxon>
    </lineage>
</organism>
<reference evidence="1" key="1">
    <citation type="submission" date="2021-01" db="EMBL/GenBank/DDBJ databases">
        <authorList>
            <person name="Corre E."/>
            <person name="Pelletier E."/>
            <person name="Niang G."/>
            <person name="Scheremetjew M."/>
            <person name="Finn R."/>
            <person name="Kale V."/>
            <person name="Holt S."/>
            <person name="Cochrane G."/>
            <person name="Meng A."/>
            <person name="Brown T."/>
            <person name="Cohen L."/>
        </authorList>
    </citation>
    <scope>NUCLEOTIDE SEQUENCE</scope>
    <source>
        <strain evidence="1">10249 10 AB</strain>
    </source>
</reference>
<dbReference type="AlphaFoldDB" id="A0A7S4EPD5"/>